<dbReference type="Pfam" id="PF01554">
    <property type="entry name" value="MatE"/>
    <property type="match status" value="2"/>
</dbReference>
<comment type="similarity">
    <text evidence="2 6">Belongs to the multi antimicrobial extrusion (MATE) (TC 2.A.66.1) family.</text>
</comment>
<feature type="transmembrane region" description="Helical" evidence="6">
    <location>
        <begin position="282"/>
        <end position="307"/>
    </location>
</feature>
<feature type="transmembrane region" description="Helical" evidence="6">
    <location>
        <begin position="208"/>
        <end position="230"/>
    </location>
</feature>
<accession>A0ABR0U2W5</accession>
<comment type="caution">
    <text evidence="8">The sequence shown here is derived from an EMBL/GenBank/DDBJ whole genome shotgun (WGS) entry which is preliminary data.</text>
</comment>
<feature type="transmembrane region" description="Helical" evidence="6">
    <location>
        <begin position="361"/>
        <end position="381"/>
    </location>
</feature>
<feature type="region of interest" description="Disordered" evidence="7">
    <location>
        <begin position="1"/>
        <end position="38"/>
    </location>
</feature>
<feature type="transmembrane region" description="Helical" evidence="6">
    <location>
        <begin position="103"/>
        <end position="123"/>
    </location>
</feature>
<evidence type="ECO:0000256" key="6">
    <source>
        <dbReference type="RuleBase" id="RU004914"/>
    </source>
</evidence>
<keyword evidence="4 6" id="KW-1133">Transmembrane helix</keyword>
<name>A0ABR0U2W5_REHGL</name>
<dbReference type="CDD" id="cd13132">
    <property type="entry name" value="MATE_eukaryotic"/>
    <property type="match status" value="1"/>
</dbReference>
<comment type="caution">
    <text evidence="6">Lacks conserved residue(s) required for the propagation of feature annotation.</text>
</comment>
<dbReference type="PANTHER" id="PTHR11206">
    <property type="entry name" value="MULTIDRUG RESISTANCE PROTEIN"/>
    <property type="match status" value="1"/>
</dbReference>
<comment type="subcellular location">
    <subcellularLocation>
        <location evidence="1">Membrane</location>
        <topology evidence="1">Multi-pass membrane protein</topology>
    </subcellularLocation>
</comment>
<evidence type="ECO:0000256" key="1">
    <source>
        <dbReference type="ARBA" id="ARBA00004141"/>
    </source>
</evidence>
<dbReference type="NCBIfam" id="TIGR00797">
    <property type="entry name" value="matE"/>
    <property type="match status" value="1"/>
</dbReference>
<feature type="transmembrane region" description="Helical" evidence="6">
    <location>
        <begin position="319"/>
        <end position="340"/>
    </location>
</feature>
<evidence type="ECO:0000256" key="3">
    <source>
        <dbReference type="ARBA" id="ARBA00022692"/>
    </source>
</evidence>
<evidence type="ECO:0000313" key="8">
    <source>
        <dbReference type="EMBL" id="KAK6116546.1"/>
    </source>
</evidence>
<dbReference type="InterPro" id="IPR045069">
    <property type="entry name" value="MATE_euk"/>
</dbReference>
<feature type="transmembrane region" description="Helical" evidence="6">
    <location>
        <begin position="429"/>
        <end position="456"/>
    </location>
</feature>
<protein>
    <recommendedName>
        <fullName evidence="6">Protein DETOXIFICATION</fullName>
    </recommendedName>
    <alternativeName>
        <fullName evidence="6">Multidrug and toxic compound extrusion protein</fullName>
    </alternativeName>
</protein>
<proteinExistence type="inferred from homology"/>
<evidence type="ECO:0000313" key="9">
    <source>
        <dbReference type="Proteomes" id="UP001318860"/>
    </source>
</evidence>
<sequence length="533" mass="58781">MAGGGGKRLPSANGGRGLKEEETSTPLLLVPKSERTDEDDDIQPINGITVFAREFFIESKKLWCLAGPAIFTSLCQYGLMTITQIFAGHLGTIQLAAVSVENSIISGFSFGMMFGLSSALETYCGQAFGANQFEMLGLYMQRSWIMLNAMALAAIPFFIFAKQVLSFLGQTPTISSEAGKFALWMIPQQFAYAMMLPSTKFLQAQSKVMAIAVIAAFALCVHAFLSWLLIVNLRWGLVGAALVLDGSWWFIAVAQFLYIMAGTCGEAWSGFSWKAFQDLWRFFKMSVASAVMMCLEVWYIMALTLFAGYVEDAEISIDALSICINILGWASMVANGLNVASSVRVSNELGSGHPRMARFSVFVNGLSSLFVGLFFTLILIVNRKQYPAIFTNSSEVQQLVEQLTPLLGISIVFTNVQYSLSGVAIGAGWQVPVACMSIGCYFVFGVPLGVLMAYMFKMGIQITRLNNKFGFFSGTLVWNGVWFMPTNLPIAVDDMDHKLEQRGDLLCFLQSYEAEERLKQWRGEMHAEETGCR</sequence>
<feature type="transmembrane region" description="Helical" evidence="6">
    <location>
        <begin position="144"/>
        <end position="161"/>
    </location>
</feature>
<feature type="transmembrane region" description="Helical" evidence="6">
    <location>
        <begin position="62"/>
        <end position="83"/>
    </location>
</feature>
<dbReference type="Proteomes" id="UP001318860">
    <property type="component" value="Unassembled WGS sequence"/>
</dbReference>
<organism evidence="8 9">
    <name type="scientific">Rehmannia glutinosa</name>
    <name type="common">Chinese foxglove</name>
    <dbReference type="NCBI Taxonomy" id="99300"/>
    <lineage>
        <taxon>Eukaryota</taxon>
        <taxon>Viridiplantae</taxon>
        <taxon>Streptophyta</taxon>
        <taxon>Embryophyta</taxon>
        <taxon>Tracheophyta</taxon>
        <taxon>Spermatophyta</taxon>
        <taxon>Magnoliopsida</taxon>
        <taxon>eudicotyledons</taxon>
        <taxon>Gunneridae</taxon>
        <taxon>Pentapetalae</taxon>
        <taxon>asterids</taxon>
        <taxon>lamiids</taxon>
        <taxon>Lamiales</taxon>
        <taxon>Orobanchaceae</taxon>
        <taxon>Rehmannieae</taxon>
        <taxon>Rehmannia</taxon>
    </lineage>
</organism>
<evidence type="ECO:0000256" key="4">
    <source>
        <dbReference type="ARBA" id="ARBA00022989"/>
    </source>
</evidence>
<dbReference type="EMBL" id="JABTTQ020003489">
    <property type="protein sequence ID" value="KAK6116546.1"/>
    <property type="molecule type" value="Genomic_DNA"/>
</dbReference>
<keyword evidence="3 6" id="KW-0812">Transmembrane</keyword>
<gene>
    <name evidence="8" type="ORF">DH2020_049652</name>
</gene>
<reference evidence="8 9" key="1">
    <citation type="journal article" date="2021" name="Comput. Struct. Biotechnol. J.">
        <title>De novo genome assembly of the potent medicinal plant Rehmannia glutinosa using nanopore technology.</title>
        <authorList>
            <person name="Ma L."/>
            <person name="Dong C."/>
            <person name="Song C."/>
            <person name="Wang X."/>
            <person name="Zheng X."/>
            <person name="Niu Y."/>
            <person name="Chen S."/>
            <person name="Feng W."/>
        </authorList>
    </citation>
    <scope>NUCLEOTIDE SEQUENCE [LARGE SCALE GENOMIC DNA]</scope>
    <source>
        <strain evidence="8">DH-2019</strain>
    </source>
</reference>
<evidence type="ECO:0000256" key="7">
    <source>
        <dbReference type="SAM" id="MobiDB-lite"/>
    </source>
</evidence>
<evidence type="ECO:0000256" key="5">
    <source>
        <dbReference type="ARBA" id="ARBA00023136"/>
    </source>
</evidence>
<dbReference type="InterPro" id="IPR002528">
    <property type="entry name" value="MATE_fam"/>
</dbReference>
<feature type="transmembrane region" description="Helical" evidence="6">
    <location>
        <begin position="236"/>
        <end position="261"/>
    </location>
</feature>
<keyword evidence="9" id="KW-1185">Reference proteome</keyword>
<keyword evidence="5 6" id="KW-0472">Membrane</keyword>
<evidence type="ECO:0000256" key="2">
    <source>
        <dbReference type="ARBA" id="ARBA00010199"/>
    </source>
</evidence>